<dbReference type="Proteomes" id="UP000563426">
    <property type="component" value="Unassembled WGS sequence"/>
</dbReference>
<accession>A0A3A8J096</accession>
<dbReference type="InterPro" id="IPR041698">
    <property type="entry name" value="Methyltransf_25"/>
</dbReference>
<comment type="caution">
    <text evidence="3">The sequence shown here is derived from an EMBL/GenBank/DDBJ whole genome shotgun (WGS) entry which is preliminary data.</text>
</comment>
<dbReference type="InterPro" id="IPR029063">
    <property type="entry name" value="SAM-dependent_MTases_sf"/>
</dbReference>
<evidence type="ECO:0000256" key="1">
    <source>
        <dbReference type="ARBA" id="ARBA00022679"/>
    </source>
</evidence>
<dbReference type="GO" id="GO:0032259">
    <property type="term" value="P:methylation"/>
    <property type="evidence" value="ECO:0007669"/>
    <property type="project" value="UniProtKB-KW"/>
</dbReference>
<evidence type="ECO:0000259" key="2">
    <source>
        <dbReference type="Pfam" id="PF13649"/>
    </source>
</evidence>
<evidence type="ECO:0000313" key="4">
    <source>
        <dbReference type="Proteomes" id="UP000563426"/>
    </source>
</evidence>
<dbReference type="PANTHER" id="PTHR43861:SF2">
    <property type="entry name" value="CARBOXY-S-ADENOSYL-L-METHIONINE SYNTHASE"/>
    <property type="match status" value="1"/>
</dbReference>
<keyword evidence="4" id="KW-1185">Reference proteome</keyword>
<proteinExistence type="predicted"/>
<sequence length="242" mass="27296">MAVQKVVMELGDGLSAETAAWSFGGNTPQHFEDHVRRSVPHYDTGHELVLQLSDFFVRDGSVCYELGTSTGLLTRRLAERHSKVRWIGIDIEPAMIQQAQAALARKDPGNVSFRVEDLSQMEFEPADLVVAYYTIQFIPPRLRQEVINKIYRSLNWGGAFIQFEKVRGPDARFQDILTGLYNDFKMSNGYGPAEIIGKSRSLRGVLEPFSTQGNLDLLKRAGFVDTMSIFKHLCFEGYVSIK</sequence>
<dbReference type="RefSeq" id="WP_120523498.1">
    <property type="nucleotide sequence ID" value="NZ_JABFJV010000035.1"/>
</dbReference>
<protein>
    <submittedName>
        <fullName evidence="3">Methyltransferase domain-containing protein</fullName>
    </submittedName>
</protein>
<dbReference type="CDD" id="cd02440">
    <property type="entry name" value="AdoMet_MTases"/>
    <property type="match status" value="1"/>
</dbReference>
<evidence type="ECO:0000313" key="3">
    <source>
        <dbReference type="EMBL" id="NOK33330.1"/>
    </source>
</evidence>
<organism evidence="3 4">
    <name type="scientific">Corallococcus exercitus</name>
    <dbReference type="NCBI Taxonomy" id="2316736"/>
    <lineage>
        <taxon>Bacteria</taxon>
        <taxon>Pseudomonadati</taxon>
        <taxon>Myxococcota</taxon>
        <taxon>Myxococcia</taxon>
        <taxon>Myxococcales</taxon>
        <taxon>Cystobacterineae</taxon>
        <taxon>Myxococcaceae</taxon>
        <taxon>Corallococcus</taxon>
    </lineage>
</organism>
<keyword evidence="1 3" id="KW-0808">Transferase</keyword>
<reference evidence="3 4" key="1">
    <citation type="submission" date="2020-05" db="EMBL/GenBank/DDBJ databases">
        <authorList>
            <person name="Whitworth D."/>
        </authorList>
    </citation>
    <scope>NUCLEOTIDE SEQUENCE [LARGE SCALE GENOMIC DNA]</scope>
    <source>
        <strain evidence="3 4">AB043B</strain>
    </source>
</reference>
<feature type="domain" description="Methyltransferase" evidence="2">
    <location>
        <begin position="65"/>
        <end position="158"/>
    </location>
</feature>
<dbReference type="GO" id="GO:0008168">
    <property type="term" value="F:methyltransferase activity"/>
    <property type="evidence" value="ECO:0007669"/>
    <property type="project" value="UniProtKB-KW"/>
</dbReference>
<keyword evidence="3" id="KW-0489">Methyltransferase</keyword>
<dbReference type="OrthoDB" id="5386938at2"/>
<gene>
    <name evidence="3" type="ORF">HMI49_08995</name>
</gene>
<dbReference type="AlphaFoldDB" id="A0A3A8J096"/>
<dbReference type="PANTHER" id="PTHR43861">
    <property type="entry name" value="TRANS-ACONITATE 2-METHYLTRANSFERASE-RELATED"/>
    <property type="match status" value="1"/>
</dbReference>
<dbReference type="EMBL" id="JABFJV010000035">
    <property type="protein sequence ID" value="NOK33330.1"/>
    <property type="molecule type" value="Genomic_DNA"/>
</dbReference>
<dbReference type="Pfam" id="PF13649">
    <property type="entry name" value="Methyltransf_25"/>
    <property type="match status" value="1"/>
</dbReference>
<dbReference type="Gene3D" id="3.40.50.150">
    <property type="entry name" value="Vaccinia Virus protein VP39"/>
    <property type="match status" value="1"/>
</dbReference>
<dbReference type="SUPFAM" id="SSF53335">
    <property type="entry name" value="S-adenosyl-L-methionine-dependent methyltransferases"/>
    <property type="match status" value="1"/>
</dbReference>
<name>A0A3A8J096_9BACT</name>